<feature type="region of interest" description="Disordered" evidence="1">
    <location>
        <begin position="185"/>
        <end position="211"/>
    </location>
</feature>
<comment type="caution">
    <text evidence="3">The sequence shown here is derived from an EMBL/GenBank/DDBJ whole genome shotgun (WGS) entry which is preliminary data.</text>
</comment>
<dbReference type="AlphaFoldDB" id="A0AAD7IRB1"/>
<reference evidence="3" key="1">
    <citation type="submission" date="2023-03" db="EMBL/GenBank/DDBJ databases">
        <title>Massive genome expansion in bonnet fungi (Mycena s.s.) driven by repeated elements and novel gene families across ecological guilds.</title>
        <authorList>
            <consortium name="Lawrence Berkeley National Laboratory"/>
            <person name="Harder C.B."/>
            <person name="Miyauchi S."/>
            <person name="Viragh M."/>
            <person name="Kuo A."/>
            <person name="Thoen E."/>
            <person name="Andreopoulos B."/>
            <person name="Lu D."/>
            <person name="Skrede I."/>
            <person name="Drula E."/>
            <person name="Henrissat B."/>
            <person name="Morin E."/>
            <person name="Kohler A."/>
            <person name="Barry K."/>
            <person name="LaButti K."/>
            <person name="Morin E."/>
            <person name="Salamov A."/>
            <person name="Lipzen A."/>
            <person name="Mereny Z."/>
            <person name="Hegedus B."/>
            <person name="Baldrian P."/>
            <person name="Stursova M."/>
            <person name="Weitz H."/>
            <person name="Taylor A."/>
            <person name="Grigoriev I.V."/>
            <person name="Nagy L.G."/>
            <person name="Martin F."/>
            <person name="Kauserud H."/>
        </authorList>
    </citation>
    <scope>NUCLEOTIDE SEQUENCE</scope>
    <source>
        <strain evidence="3">CBHHK188m</strain>
    </source>
</reference>
<feature type="signal peptide" evidence="2">
    <location>
        <begin position="1"/>
        <end position="20"/>
    </location>
</feature>
<evidence type="ECO:0000256" key="2">
    <source>
        <dbReference type="SAM" id="SignalP"/>
    </source>
</evidence>
<organism evidence="3 4">
    <name type="scientific">Mycena maculata</name>
    <dbReference type="NCBI Taxonomy" id="230809"/>
    <lineage>
        <taxon>Eukaryota</taxon>
        <taxon>Fungi</taxon>
        <taxon>Dikarya</taxon>
        <taxon>Basidiomycota</taxon>
        <taxon>Agaricomycotina</taxon>
        <taxon>Agaricomycetes</taxon>
        <taxon>Agaricomycetidae</taxon>
        <taxon>Agaricales</taxon>
        <taxon>Marasmiineae</taxon>
        <taxon>Mycenaceae</taxon>
        <taxon>Mycena</taxon>
    </lineage>
</organism>
<evidence type="ECO:0000313" key="4">
    <source>
        <dbReference type="Proteomes" id="UP001215280"/>
    </source>
</evidence>
<evidence type="ECO:0000313" key="3">
    <source>
        <dbReference type="EMBL" id="KAJ7747931.1"/>
    </source>
</evidence>
<gene>
    <name evidence="3" type="ORF">DFH07DRAFT_775880</name>
</gene>
<dbReference type="EMBL" id="JARJLG010000092">
    <property type="protein sequence ID" value="KAJ7747931.1"/>
    <property type="molecule type" value="Genomic_DNA"/>
</dbReference>
<sequence>MAPLHYIAAILLTLDLACYADVVNLRAASQSSSICSETKWDDMDTLGDSELLDIVLVASVDGKFHALNRSTGHTLWSISSFASSRGANQPSTLAPLVRTSHIDPDLTDEGAYQETYIIEPQYGEIYIMATPSSPLQRFPFSMSQLVDMSPFSFAAADDHRIFVGRKELSLLLVELETGDIKDAIDSQCPRDPFEDLRDEDQEPDLDKLDGSKPEMLRPTEVFIGRTDYHIDIHSRSANGSRRVPVQTLSFSTYGPNNQDSILQESYKNTKDDVYIQSLPNGEIISFKVKGEAKQTFAQDSVLWANKYNNPIVAIFDVLRTPAQHPPSTFVLLQPRPPFSAILPNLNQATSMDQLPHFNSVYIGLVEETGSLFAMSPDQFPMVAFGAGKQNRPKMVDSVPETGELASEVSAITKARKQREGTMMGHDYGSEDDRCMDRNANRRYLVGMRELKGGDGDGPEMRMKRLIDGVSGVPLLWEFPLH</sequence>
<accession>A0AAD7IRB1</accession>
<dbReference type="SMART" id="SM00564">
    <property type="entry name" value="PQQ"/>
    <property type="match status" value="2"/>
</dbReference>
<protein>
    <recommendedName>
        <fullName evidence="5">ER membrane protein complex subunit 1</fullName>
    </recommendedName>
</protein>
<keyword evidence="2" id="KW-0732">Signal</keyword>
<dbReference type="InterPro" id="IPR018391">
    <property type="entry name" value="PQQ_b-propeller_rpt"/>
</dbReference>
<name>A0AAD7IRB1_9AGAR</name>
<feature type="chain" id="PRO_5042028427" description="ER membrane protein complex subunit 1" evidence="2">
    <location>
        <begin position="21"/>
        <end position="481"/>
    </location>
</feature>
<evidence type="ECO:0008006" key="5">
    <source>
        <dbReference type="Google" id="ProtNLM"/>
    </source>
</evidence>
<dbReference type="Proteomes" id="UP001215280">
    <property type="component" value="Unassembled WGS sequence"/>
</dbReference>
<keyword evidence="4" id="KW-1185">Reference proteome</keyword>
<evidence type="ECO:0000256" key="1">
    <source>
        <dbReference type="SAM" id="MobiDB-lite"/>
    </source>
</evidence>
<proteinExistence type="predicted"/>